<feature type="transmembrane region" description="Helical" evidence="1">
    <location>
        <begin position="24"/>
        <end position="48"/>
    </location>
</feature>
<feature type="transmembrane region" description="Helical" evidence="1">
    <location>
        <begin position="55"/>
        <end position="76"/>
    </location>
</feature>
<keyword evidence="1" id="KW-0472">Membrane</keyword>
<proteinExistence type="predicted"/>
<evidence type="ECO:0008006" key="4">
    <source>
        <dbReference type="Google" id="ProtNLM"/>
    </source>
</evidence>
<name>A0A1Y5SWD1_9RHOB</name>
<keyword evidence="1" id="KW-0812">Transmembrane</keyword>
<sequence>MLGSLLGPQIAALKLMLRANLRRATWGAAGGMLILLGVVFFGIALLILLAQAVGVVAALLIAGFALILFGIAVRAWSRYPPRVAPRPTAAPIRDPMVDPMAGPVAGSPLTAATIINAVVMGIAAGRAVRRRDRP</sequence>
<feature type="transmembrane region" description="Helical" evidence="1">
    <location>
        <begin position="109"/>
        <end position="128"/>
    </location>
</feature>
<dbReference type="STRING" id="315423.SAMN04488020_10624"/>
<organism evidence="2 3">
    <name type="scientific">Palleronia marisminoris</name>
    <dbReference type="NCBI Taxonomy" id="315423"/>
    <lineage>
        <taxon>Bacteria</taxon>
        <taxon>Pseudomonadati</taxon>
        <taxon>Pseudomonadota</taxon>
        <taxon>Alphaproteobacteria</taxon>
        <taxon>Rhodobacterales</taxon>
        <taxon>Roseobacteraceae</taxon>
        <taxon>Palleronia</taxon>
    </lineage>
</organism>
<reference evidence="2 3" key="1">
    <citation type="submission" date="2017-03" db="EMBL/GenBank/DDBJ databases">
        <authorList>
            <person name="Afonso C.L."/>
            <person name="Miller P.J."/>
            <person name="Scott M.A."/>
            <person name="Spackman E."/>
            <person name="Goraichik I."/>
            <person name="Dimitrov K.M."/>
            <person name="Suarez D.L."/>
            <person name="Swayne D.E."/>
        </authorList>
    </citation>
    <scope>NUCLEOTIDE SEQUENCE [LARGE SCALE GENOMIC DNA]</scope>
    <source>
        <strain evidence="2 3">CECT 7066</strain>
    </source>
</reference>
<protein>
    <recommendedName>
        <fullName evidence="4">Holin-X, holin superfamily III</fullName>
    </recommendedName>
</protein>
<evidence type="ECO:0000313" key="3">
    <source>
        <dbReference type="Proteomes" id="UP000193870"/>
    </source>
</evidence>
<keyword evidence="1" id="KW-1133">Transmembrane helix</keyword>
<dbReference type="AlphaFoldDB" id="A0A1Y5SWD1"/>
<accession>A0A1Y5SWD1</accession>
<evidence type="ECO:0000313" key="2">
    <source>
        <dbReference type="EMBL" id="SLN50226.1"/>
    </source>
</evidence>
<gene>
    <name evidence="2" type="ORF">PAM7066_02257</name>
</gene>
<evidence type="ECO:0000256" key="1">
    <source>
        <dbReference type="SAM" id="Phobius"/>
    </source>
</evidence>
<dbReference type="EMBL" id="FWFV01000006">
    <property type="protein sequence ID" value="SLN50226.1"/>
    <property type="molecule type" value="Genomic_DNA"/>
</dbReference>
<keyword evidence="3" id="KW-1185">Reference proteome</keyword>
<dbReference type="Proteomes" id="UP000193870">
    <property type="component" value="Unassembled WGS sequence"/>
</dbReference>